<accession>A0A0D8J946</accession>
<comment type="caution">
    <text evidence="2">The sequence shown here is derived from an EMBL/GenBank/DDBJ whole genome shotgun (WGS) entry which is preliminary data.</text>
</comment>
<dbReference type="AlphaFoldDB" id="A0A0D8J946"/>
<dbReference type="Proteomes" id="UP000032544">
    <property type="component" value="Unassembled WGS sequence"/>
</dbReference>
<keyword evidence="1" id="KW-0472">Membrane</keyword>
<proteinExistence type="predicted"/>
<keyword evidence="3" id="KW-1185">Reference proteome</keyword>
<dbReference type="EMBL" id="JRHC01000004">
    <property type="protein sequence ID" value="KJF43061.1"/>
    <property type="molecule type" value="Genomic_DNA"/>
</dbReference>
<keyword evidence="1" id="KW-1133">Transmembrane helix</keyword>
<evidence type="ECO:0000313" key="2">
    <source>
        <dbReference type="EMBL" id="KJF43061.1"/>
    </source>
</evidence>
<keyword evidence="1" id="KW-0812">Transmembrane</keyword>
<sequence>MISKIKITRSIVVRMAMFMAIIAAALVLDNYFGNNPEEVLKIQAESQEQSNEQSAVYLIAQTSTNTIKTFEDRVYSKHTKPQLHDKFLRNYHSIRNYQVLKAEAVIQTTPLISSYHYLVFQNHVFSPEEDADALS</sequence>
<organism evidence="2 3">
    <name type="scientific">Draconibacterium sediminis</name>
    <dbReference type="NCBI Taxonomy" id="1544798"/>
    <lineage>
        <taxon>Bacteria</taxon>
        <taxon>Pseudomonadati</taxon>
        <taxon>Bacteroidota</taxon>
        <taxon>Bacteroidia</taxon>
        <taxon>Marinilabiliales</taxon>
        <taxon>Prolixibacteraceae</taxon>
        <taxon>Draconibacterium</taxon>
    </lineage>
</organism>
<name>A0A0D8J946_9BACT</name>
<protein>
    <submittedName>
        <fullName evidence="2">Uncharacterized protein</fullName>
    </submittedName>
</protein>
<dbReference type="RefSeq" id="WP_045031649.1">
    <property type="nucleotide sequence ID" value="NZ_CAJXKZ010000004.1"/>
</dbReference>
<gene>
    <name evidence="2" type="ORF">LH29_16910</name>
</gene>
<feature type="transmembrane region" description="Helical" evidence="1">
    <location>
        <begin position="12"/>
        <end position="32"/>
    </location>
</feature>
<evidence type="ECO:0000313" key="3">
    <source>
        <dbReference type="Proteomes" id="UP000032544"/>
    </source>
</evidence>
<evidence type="ECO:0000256" key="1">
    <source>
        <dbReference type="SAM" id="Phobius"/>
    </source>
</evidence>
<dbReference type="OrthoDB" id="9842775at2"/>
<reference evidence="2 3" key="1">
    <citation type="submission" date="2014-09" db="EMBL/GenBank/DDBJ databases">
        <title>Draft Genome Sequence of Draconibacterium sp. JN14CK-3.</title>
        <authorList>
            <person name="Dong C."/>
            <person name="Lai Q."/>
            <person name="Shao Z."/>
        </authorList>
    </citation>
    <scope>NUCLEOTIDE SEQUENCE [LARGE SCALE GENOMIC DNA]</scope>
    <source>
        <strain evidence="2 3">JN14CK-3</strain>
    </source>
</reference>